<evidence type="ECO:0000313" key="5">
    <source>
        <dbReference type="Proteomes" id="UP000626697"/>
    </source>
</evidence>
<dbReference type="InterPro" id="IPR029062">
    <property type="entry name" value="Class_I_gatase-like"/>
</dbReference>
<feature type="chain" id="PRO_5045320631" evidence="2">
    <location>
        <begin position="26"/>
        <end position="836"/>
    </location>
</feature>
<dbReference type="InterPro" id="IPR013783">
    <property type="entry name" value="Ig-like_fold"/>
</dbReference>
<organism evidence="4 5">
    <name type="scientific">Peribacillus huizhouensis</name>
    <dbReference type="NCBI Taxonomy" id="1501239"/>
    <lineage>
        <taxon>Bacteria</taxon>
        <taxon>Bacillati</taxon>
        <taxon>Bacillota</taxon>
        <taxon>Bacilli</taxon>
        <taxon>Bacillales</taxon>
        <taxon>Bacillaceae</taxon>
        <taxon>Peribacillus</taxon>
    </lineage>
</organism>
<dbReference type="Gene3D" id="2.60.40.10">
    <property type="entry name" value="Immunoglobulins"/>
    <property type="match status" value="1"/>
</dbReference>
<dbReference type="InterPro" id="IPR003737">
    <property type="entry name" value="GlcNAc_PI_deacetylase-related"/>
</dbReference>
<comment type="caution">
    <text evidence="4">The sequence shown here is derived from an EMBL/GenBank/DDBJ whole genome shotgun (WGS) entry which is preliminary data.</text>
</comment>
<name>A0ABR6CLR7_9BACI</name>
<dbReference type="SUPFAM" id="SSF102588">
    <property type="entry name" value="LmbE-like"/>
    <property type="match status" value="1"/>
</dbReference>
<evidence type="ECO:0000259" key="3">
    <source>
        <dbReference type="Pfam" id="PF10633"/>
    </source>
</evidence>
<dbReference type="EMBL" id="JACJHX010000002">
    <property type="protein sequence ID" value="MBA9025588.1"/>
    <property type="molecule type" value="Genomic_DNA"/>
</dbReference>
<evidence type="ECO:0000256" key="2">
    <source>
        <dbReference type="SAM" id="SignalP"/>
    </source>
</evidence>
<dbReference type="InterPro" id="IPR018905">
    <property type="entry name" value="A-galactase_NEW3"/>
</dbReference>
<protein>
    <submittedName>
        <fullName evidence="4">LmbE family N-acetylglucosaminyl deacetylase</fullName>
    </submittedName>
</protein>
<evidence type="ECO:0000256" key="1">
    <source>
        <dbReference type="ARBA" id="ARBA00001947"/>
    </source>
</evidence>
<dbReference type="Pfam" id="PF10633">
    <property type="entry name" value="NPCBM_assoc"/>
    <property type="match status" value="2"/>
</dbReference>
<accession>A0ABR6CLR7</accession>
<reference evidence="4 5" key="1">
    <citation type="submission" date="2020-08" db="EMBL/GenBank/DDBJ databases">
        <title>Genomic Encyclopedia of Type Strains, Phase IV (KMG-IV): sequencing the most valuable type-strain genomes for metagenomic binning, comparative biology and taxonomic classification.</title>
        <authorList>
            <person name="Goeker M."/>
        </authorList>
    </citation>
    <scope>NUCLEOTIDE SEQUENCE [LARGE SCALE GENOMIC DNA]</scope>
    <source>
        <strain evidence="4 5">DSM 105481</strain>
    </source>
</reference>
<sequence length="836" mass="93004">MMKKVLISLLSLVFVFSLVPLTGSANEPQKPDVELWNAVKPLETTVTFLNSGAHPDDERSDFLAYLSRGLGVKTSSLIANRGEGGQNEIGDELDNALGIIRSREMIEAAKITGVKAYHLSETTSDPIYDFGFSKTPEETLAKWGEDLTYERLIRFIRTYQPDILMPSFQNDDTQHGHHRTMTILSERAFKDAADPTVFPQQLKQGLSVWQAKKLYLPVSTKEKATTSIEIGTYDPIYGMTYPQLGEQSRYLHKSQGMGSDIPAAPRQVHLELKQTAVDTKGKLGLFEGVPYNFTEWSAKLPSSASKLKSEFINVQRKLNAVVAAYPNKQHVFTTTQTALSDVRLLSAQIKKAKLNAELKNDLLHKVSLKEEQLQTASYVSSGLKVQAKADSTILTKGQKTNVTVTVKNSGKQTLEKVAATLDVPKGWKAKTKSKTVNLAPNQSTTITYEIDVPKDADYYHAYHEPALTTSISYEFGKTKTTETEELEGTVAVLPDVSLTLSPEDIVVNTADGQKEIPVKVTVKNYRDGKTSADVALHTPKDWKVSPSKSTVSFTKNLEEKQVNFTLTPPKTIQDGKYNLTAQATVDGKTFNSTIQEISYDHIGTFYYQYEAAINTVAFELLKPASLKVGYIESGFDKVADYLSNAGLNITKLTEADLASGDLSQYDTIVTGIRAYLSRADLKANNARLLQYVENGGHLVVQYHKPGDGWDEKTTAPYPLTLGNPSIKWRVTDEKAAVNVLQPYSALFNFPNEITTKDWDNWVQERGLYFPMKWDSHYETFISMNDPNEDPFDGGILMANYGKGTYLYTNLVFYRQIQGQVPGGYRILTNLISYGAE</sequence>
<proteinExistence type="predicted"/>
<evidence type="ECO:0000313" key="4">
    <source>
        <dbReference type="EMBL" id="MBA9025588.1"/>
    </source>
</evidence>
<dbReference type="Proteomes" id="UP000626697">
    <property type="component" value="Unassembled WGS sequence"/>
</dbReference>
<feature type="domain" description="Alpha-galactosidase NEW3" evidence="3">
    <location>
        <begin position="519"/>
        <end position="585"/>
    </location>
</feature>
<comment type="cofactor">
    <cofactor evidence="1">
        <name>Zn(2+)</name>
        <dbReference type="ChEBI" id="CHEBI:29105"/>
    </cofactor>
</comment>
<dbReference type="InterPro" id="IPR024078">
    <property type="entry name" value="LmbE-like_dom_sf"/>
</dbReference>
<feature type="domain" description="Alpha-galactosidase NEW3" evidence="3">
    <location>
        <begin position="395"/>
        <end position="458"/>
    </location>
</feature>
<dbReference type="Pfam" id="PF02585">
    <property type="entry name" value="PIG-L"/>
    <property type="match status" value="1"/>
</dbReference>
<dbReference type="Gene3D" id="3.40.50.10320">
    <property type="entry name" value="LmbE-like"/>
    <property type="match status" value="1"/>
</dbReference>
<gene>
    <name evidence="4" type="ORF">HNP81_000871</name>
</gene>
<dbReference type="RefSeq" id="WP_312859643.1">
    <property type="nucleotide sequence ID" value="NZ_JACJHX010000002.1"/>
</dbReference>
<feature type="signal peptide" evidence="2">
    <location>
        <begin position="1"/>
        <end position="25"/>
    </location>
</feature>
<keyword evidence="5" id="KW-1185">Reference proteome</keyword>
<keyword evidence="2" id="KW-0732">Signal</keyword>
<dbReference type="SUPFAM" id="SSF52317">
    <property type="entry name" value="Class I glutamine amidotransferase-like"/>
    <property type="match status" value="1"/>
</dbReference>